<proteinExistence type="inferred from homology"/>
<feature type="domain" description="RNA polymerase sigma factor 70 region 4 type 2" evidence="7">
    <location>
        <begin position="123"/>
        <end position="174"/>
    </location>
</feature>
<keyword evidence="3" id="KW-0731">Sigma factor</keyword>
<evidence type="ECO:0000313" key="9">
    <source>
        <dbReference type="Proteomes" id="UP001597474"/>
    </source>
</evidence>
<accession>A0ABW5TZX3</accession>
<dbReference type="PANTHER" id="PTHR43133">
    <property type="entry name" value="RNA POLYMERASE ECF-TYPE SIGMA FACTO"/>
    <property type="match status" value="1"/>
</dbReference>
<dbReference type="Pfam" id="PF04542">
    <property type="entry name" value="Sigma70_r2"/>
    <property type="match status" value="1"/>
</dbReference>
<keyword evidence="5" id="KW-0804">Transcription</keyword>
<dbReference type="SUPFAM" id="SSF88946">
    <property type="entry name" value="Sigma2 domain of RNA polymerase sigma factors"/>
    <property type="match status" value="1"/>
</dbReference>
<keyword evidence="4" id="KW-0238">DNA-binding</keyword>
<dbReference type="PANTHER" id="PTHR43133:SF8">
    <property type="entry name" value="RNA POLYMERASE SIGMA FACTOR HI_1459-RELATED"/>
    <property type="match status" value="1"/>
</dbReference>
<dbReference type="InterPro" id="IPR036388">
    <property type="entry name" value="WH-like_DNA-bd_sf"/>
</dbReference>
<comment type="caution">
    <text evidence="8">The sequence shown here is derived from an EMBL/GenBank/DDBJ whole genome shotgun (WGS) entry which is preliminary data.</text>
</comment>
<evidence type="ECO:0000256" key="3">
    <source>
        <dbReference type="ARBA" id="ARBA00023082"/>
    </source>
</evidence>
<dbReference type="InterPro" id="IPR039425">
    <property type="entry name" value="RNA_pol_sigma-70-like"/>
</dbReference>
<evidence type="ECO:0000259" key="6">
    <source>
        <dbReference type="Pfam" id="PF04542"/>
    </source>
</evidence>
<dbReference type="InterPro" id="IPR013325">
    <property type="entry name" value="RNA_pol_sigma_r2"/>
</dbReference>
<dbReference type="EMBL" id="JBHUMP010000002">
    <property type="protein sequence ID" value="MFD2738713.1"/>
    <property type="molecule type" value="Genomic_DNA"/>
</dbReference>
<dbReference type="InterPro" id="IPR013249">
    <property type="entry name" value="RNA_pol_sigma70_r4_t2"/>
</dbReference>
<name>A0ABW5TZX3_9RHOB</name>
<dbReference type="InterPro" id="IPR007627">
    <property type="entry name" value="RNA_pol_sigma70_r2"/>
</dbReference>
<protein>
    <submittedName>
        <fullName evidence="8">RNA polymerase sigma factor</fullName>
    </submittedName>
</protein>
<keyword evidence="9" id="KW-1185">Reference proteome</keyword>
<evidence type="ECO:0000256" key="4">
    <source>
        <dbReference type="ARBA" id="ARBA00023125"/>
    </source>
</evidence>
<dbReference type="Pfam" id="PF08281">
    <property type="entry name" value="Sigma70_r4_2"/>
    <property type="match status" value="1"/>
</dbReference>
<evidence type="ECO:0000259" key="7">
    <source>
        <dbReference type="Pfam" id="PF08281"/>
    </source>
</evidence>
<evidence type="ECO:0000256" key="1">
    <source>
        <dbReference type="ARBA" id="ARBA00010641"/>
    </source>
</evidence>
<evidence type="ECO:0000313" key="8">
    <source>
        <dbReference type="EMBL" id="MFD2738713.1"/>
    </source>
</evidence>
<evidence type="ECO:0000256" key="2">
    <source>
        <dbReference type="ARBA" id="ARBA00023015"/>
    </source>
</evidence>
<dbReference type="InterPro" id="IPR014284">
    <property type="entry name" value="RNA_pol_sigma-70_dom"/>
</dbReference>
<dbReference type="SUPFAM" id="SSF88659">
    <property type="entry name" value="Sigma3 and sigma4 domains of RNA polymerase sigma factors"/>
    <property type="match status" value="1"/>
</dbReference>
<comment type="similarity">
    <text evidence="1">Belongs to the sigma-70 factor family. ECF subfamily.</text>
</comment>
<keyword evidence="2" id="KW-0805">Transcription regulation</keyword>
<organism evidence="8 9">
    <name type="scientific">Sulfitobacter aestuarii</name>
    <dbReference type="NCBI Taxonomy" id="2161676"/>
    <lineage>
        <taxon>Bacteria</taxon>
        <taxon>Pseudomonadati</taxon>
        <taxon>Pseudomonadota</taxon>
        <taxon>Alphaproteobacteria</taxon>
        <taxon>Rhodobacterales</taxon>
        <taxon>Roseobacteraceae</taxon>
        <taxon>Sulfitobacter</taxon>
    </lineage>
</organism>
<dbReference type="InterPro" id="IPR013324">
    <property type="entry name" value="RNA_pol_sigma_r3/r4-like"/>
</dbReference>
<dbReference type="Gene3D" id="1.10.10.10">
    <property type="entry name" value="Winged helix-like DNA-binding domain superfamily/Winged helix DNA-binding domain"/>
    <property type="match status" value="1"/>
</dbReference>
<dbReference type="Proteomes" id="UP001597474">
    <property type="component" value="Unassembled WGS sequence"/>
</dbReference>
<dbReference type="Gene3D" id="1.10.1740.10">
    <property type="match status" value="1"/>
</dbReference>
<reference evidence="9" key="1">
    <citation type="journal article" date="2019" name="Int. J. Syst. Evol. Microbiol.">
        <title>The Global Catalogue of Microorganisms (GCM) 10K type strain sequencing project: providing services to taxonomists for standard genome sequencing and annotation.</title>
        <authorList>
            <consortium name="The Broad Institute Genomics Platform"/>
            <consortium name="The Broad Institute Genome Sequencing Center for Infectious Disease"/>
            <person name="Wu L."/>
            <person name="Ma J."/>
        </authorList>
    </citation>
    <scope>NUCLEOTIDE SEQUENCE [LARGE SCALE GENOMIC DNA]</scope>
    <source>
        <strain evidence="9">TISTR 2562</strain>
    </source>
</reference>
<feature type="domain" description="RNA polymerase sigma-70 region 2" evidence="6">
    <location>
        <begin position="39"/>
        <end position="99"/>
    </location>
</feature>
<evidence type="ECO:0000256" key="5">
    <source>
        <dbReference type="ARBA" id="ARBA00023163"/>
    </source>
</evidence>
<sequence>MKIAMLRASNNRNGTRMTIDISSDIHIDLHSDILTELWPRLTRRARRLSRSREEAEDLAQEAVLRLCQALRGGAQITAPDRYAMILLHNLARQRWRQRRETESYEDDMIGTQPEAPGRIACAELQAAILRLPEDQAALMSLVAAGETSPKQLAAQVGVPKGTIMSRLARARASLRRDLGLLQDSPVSELL</sequence>
<dbReference type="NCBIfam" id="TIGR02937">
    <property type="entry name" value="sigma70-ECF"/>
    <property type="match status" value="1"/>
</dbReference>
<dbReference type="RefSeq" id="WP_386371667.1">
    <property type="nucleotide sequence ID" value="NZ_JBHUMP010000002.1"/>
</dbReference>
<gene>
    <name evidence="8" type="ORF">ACFSUD_03935</name>
</gene>